<evidence type="ECO:0000313" key="2">
    <source>
        <dbReference type="Proteomes" id="UP000054422"/>
    </source>
</evidence>
<keyword evidence="2" id="KW-1185">Reference proteome</keyword>
<comment type="caution">
    <text evidence="1">The sequence shown here is derived from an EMBL/GenBank/DDBJ whole genome shotgun (WGS) entry which is preliminary data.</text>
</comment>
<proteinExistence type="predicted"/>
<organism evidence="1 2">
    <name type="scientific">Legionella norrlandica</name>
    <dbReference type="NCBI Taxonomy" id="1498499"/>
    <lineage>
        <taxon>Bacteria</taxon>
        <taxon>Pseudomonadati</taxon>
        <taxon>Pseudomonadota</taxon>
        <taxon>Gammaproteobacteria</taxon>
        <taxon>Legionellales</taxon>
        <taxon>Legionellaceae</taxon>
        <taxon>Legionella</taxon>
    </lineage>
</organism>
<dbReference type="STRING" id="1498499.EP47_00630"/>
<accession>A0A0A2STI3</accession>
<evidence type="ECO:0000313" key="1">
    <source>
        <dbReference type="EMBL" id="KGP63036.1"/>
    </source>
</evidence>
<gene>
    <name evidence="1" type="ORF">EP47_00630</name>
</gene>
<dbReference type="EMBL" id="JNCF01000028">
    <property type="protein sequence ID" value="KGP63036.1"/>
    <property type="molecule type" value="Genomic_DNA"/>
</dbReference>
<dbReference type="RefSeq" id="WP_035890031.1">
    <property type="nucleotide sequence ID" value="NZ_JNCF01000028.1"/>
</dbReference>
<name>A0A0A2STI3_9GAMM</name>
<protein>
    <submittedName>
        <fullName evidence="1">Uncharacterized protein</fullName>
    </submittedName>
</protein>
<reference evidence="1 2" key="1">
    <citation type="submission" date="2014-05" db="EMBL/GenBank/DDBJ databases">
        <authorList>
            <person name="Rizzardi K."/>
            <person name="Winiecka-Krusnell J."/>
            <person name="Ramliden M."/>
            <person name="Alm E."/>
            <person name="Andersson S."/>
            <person name="Byfors S."/>
        </authorList>
    </citation>
    <scope>NUCLEOTIDE SEQUENCE [LARGE SCALE GENOMIC DNA]</scope>
    <source>
        <strain evidence="1 2">LEGN</strain>
    </source>
</reference>
<dbReference type="AlphaFoldDB" id="A0A0A2STI3"/>
<dbReference type="Proteomes" id="UP000054422">
    <property type="component" value="Unassembled WGS sequence"/>
</dbReference>
<sequence>MPILNQDKCYTQQPQRLPITVPTSLPDDWLSDFYELLSVQLKLNDETKQEHFDYQKNPGVLLTEKELFF</sequence>